<feature type="compositionally biased region" description="Basic and acidic residues" evidence="1">
    <location>
        <begin position="64"/>
        <end position="73"/>
    </location>
</feature>
<dbReference type="Proteomes" id="UP000465301">
    <property type="component" value="Unassembled WGS sequence"/>
</dbReference>
<sequence length="73" mass="7880">MTIANVPAAPHGEANGAAGTWGTEISDRQVVGAFQAGARYRRQIYLLKTGRPGNKTWYGSRPSGPDRQRHSGQ</sequence>
<name>A0A7I9Z572_9MYCO</name>
<comment type="caution">
    <text evidence="2">The sequence shown here is derived from an EMBL/GenBank/DDBJ whole genome shotgun (WGS) entry which is preliminary data.</text>
</comment>
<evidence type="ECO:0000256" key="1">
    <source>
        <dbReference type="SAM" id="MobiDB-lite"/>
    </source>
</evidence>
<feature type="region of interest" description="Disordered" evidence="1">
    <location>
        <begin position="1"/>
        <end position="21"/>
    </location>
</feature>
<reference evidence="2 3" key="1">
    <citation type="journal article" date="2019" name="Emerg. Microbes Infect.">
        <title>Comprehensive subspecies identification of 175 nontuberculous mycobacteria species based on 7547 genomic profiles.</title>
        <authorList>
            <person name="Matsumoto Y."/>
            <person name="Kinjo T."/>
            <person name="Motooka D."/>
            <person name="Nabeya D."/>
            <person name="Jung N."/>
            <person name="Uechi K."/>
            <person name="Horii T."/>
            <person name="Iida T."/>
            <person name="Fujita J."/>
            <person name="Nakamura S."/>
        </authorList>
    </citation>
    <scope>NUCLEOTIDE SEQUENCE [LARGE SCALE GENOMIC DNA]</scope>
    <source>
        <strain evidence="2 3">JCM 30726</strain>
    </source>
</reference>
<proteinExistence type="predicted"/>
<dbReference type="AlphaFoldDB" id="A0A7I9Z572"/>
<evidence type="ECO:0000313" key="2">
    <source>
        <dbReference type="EMBL" id="GFG96015.1"/>
    </source>
</evidence>
<gene>
    <name evidence="2" type="ORF">MTIM_18940</name>
</gene>
<dbReference type="EMBL" id="BLLA01000001">
    <property type="protein sequence ID" value="GFG96015.1"/>
    <property type="molecule type" value="Genomic_DNA"/>
</dbReference>
<organism evidence="2 3">
    <name type="scientific">Mycobacterium timonense</name>
    <dbReference type="NCBI Taxonomy" id="701043"/>
    <lineage>
        <taxon>Bacteria</taxon>
        <taxon>Bacillati</taxon>
        <taxon>Actinomycetota</taxon>
        <taxon>Actinomycetes</taxon>
        <taxon>Mycobacteriales</taxon>
        <taxon>Mycobacteriaceae</taxon>
        <taxon>Mycobacterium</taxon>
        <taxon>Mycobacterium avium complex (MAC)</taxon>
    </lineage>
</organism>
<accession>A0A7I9Z572</accession>
<protein>
    <submittedName>
        <fullName evidence="2">Uncharacterized protein</fullName>
    </submittedName>
</protein>
<evidence type="ECO:0000313" key="3">
    <source>
        <dbReference type="Proteomes" id="UP000465301"/>
    </source>
</evidence>
<keyword evidence="3" id="KW-1185">Reference proteome</keyword>
<feature type="region of interest" description="Disordered" evidence="1">
    <location>
        <begin position="50"/>
        <end position="73"/>
    </location>
</feature>